<comment type="caution">
    <text evidence="2">The sequence shown here is derived from an EMBL/GenBank/DDBJ whole genome shotgun (WGS) entry which is preliminary data.</text>
</comment>
<dbReference type="RefSeq" id="WP_109669292.1">
    <property type="nucleotide sequence ID" value="NZ_QGGW01000007.1"/>
</dbReference>
<accession>A0A316GFQ7</accession>
<sequence length="293" mass="29899">MTDHLTSPILVTGAGGALGRLVLAELMARGATDLRAGSRSPAALAIAGATPVRVDFEDPASLDAAFAGVERLLIISTDALDGAGTRQRQHLAAVAAAARAGVGHVVYTSMPAPAADHPIFFAPDHLATEQAIKASGLGYTILRNNWYFENLSLSLPSALVHSAHLTSAAEGRIAHGARADFASAAAGALLEEKDSATYELSGPEAQTVPEQFAAINAALGTDIAVVPMEDAALEATLTGAGVPAPLAALLVGADRAAREGRMATVTGHVERLSGRAPQRLSAWLAANADLLRG</sequence>
<organism evidence="2 3">
    <name type="scientific">Roseicyclus mahoneyensis</name>
    <dbReference type="NCBI Taxonomy" id="164332"/>
    <lineage>
        <taxon>Bacteria</taxon>
        <taxon>Pseudomonadati</taxon>
        <taxon>Pseudomonadota</taxon>
        <taxon>Alphaproteobacteria</taxon>
        <taxon>Rhodobacterales</taxon>
        <taxon>Roseobacteraceae</taxon>
        <taxon>Roseicyclus</taxon>
    </lineage>
</organism>
<dbReference type="InterPro" id="IPR052718">
    <property type="entry name" value="NmrA-type_oxidoreductase"/>
</dbReference>
<name>A0A316GFQ7_9RHOB</name>
<proteinExistence type="predicted"/>
<protein>
    <submittedName>
        <fullName evidence="2">NAD(P)H dehydrogenase (Quinone)</fullName>
    </submittedName>
</protein>
<dbReference type="Gene3D" id="3.40.50.720">
    <property type="entry name" value="NAD(P)-binding Rossmann-like Domain"/>
    <property type="match status" value="1"/>
</dbReference>
<dbReference type="InterPro" id="IPR016040">
    <property type="entry name" value="NAD(P)-bd_dom"/>
</dbReference>
<dbReference type="AlphaFoldDB" id="A0A316GFQ7"/>
<dbReference type="Gene3D" id="3.90.25.10">
    <property type="entry name" value="UDP-galactose 4-epimerase, domain 1"/>
    <property type="match status" value="1"/>
</dbReference>
<dbReference type="SUPFAM" id="SSF51735">
    <property type="entry name" value="NAD(P)-binding Rossmann-fold domains"/>
    <property type="match status" value="1"/>
</dbReference>
<dbReference type="Proteomes" id="UP000245708">
    <property type="component" value="Unassembled WGS sequence"/>
</dbReference>
<dbReference type="PANTHER" id="PTHR47129">
    <property type="entry name" value="QUINONE OXIDOREDUCTASE 2"/>
    <property type="match status" value="1"/>
</dbReference>
<feature type="domain" description="NAD(P)-binding" evidence="1">
    <location>
        <begin position="13"/>
        <end position="150"/>
    </location>
</feature>
<evidence type="ECO:0000313" key="3">
    <source>
        <dbReference type="Proteomes" id="UP000245708"/>
    </source>
</evidence>
<evidence type="ECO:0000313" key="2">
    <source>
        <dbReference type="EMBL" id="PWK59524.1"/>
    </source>
</evidence>
<dbReference type="EMBL" id="QGGW01000007">
    <property type="protein sequence ID" value="PWK59524.1"/>
    <property type="molecule type" value="Genomic_DNA"/>
</dbReference>
<dbReference type="Pfam" id="PF13460">
    <property type="entry name" value="NAD_binding_10"/>
    <property type="match status" value="1"/>
</dbReference>
<dbReference type="PANTHER" id="PTHR47129:SF1">
    <property type="entry name" value="NMRA-LIKE DOMAIN-CONTAINING PROTEIN"/>
    <property type="match status" value="1"/>
</dbReference>
<gene>
    <name evidence="2" type="ORF">C7455_10769</name>
</gene>
<dbReference type="OrthoDB" id="7771794at2"/>
<reference evidence="2 3" key="1">
    <citation type="submission" date="2018-05" db="EMBL/GenBank/DDBJ databases">
        <title>Genomic Encyclopedia of Type Strains, Phase IV (KMG-IV): sequencing the most valuable type-strain genomes for metagenomic binning, comparative biology and taxonomic classification.</title>
        <authorList>
            <person name="Goeker M."/>
        </authorList>
    </citation>
    <scope>NUCLEOTIDE SEQUENCE [LARGE SCALE GENOMIC DNA]</scope>
    <source>
        <strain evidence="2 3">DSM 16097</strain>
    </source>
</reference>
<evidence type="ECO:0000259" key="1">
    <source>
        <dbReference type="Pfam" id="PF13460"/>
    </source>
</evidence>
<dbReference type="InterPro" id="IPR036291">
    <property type="entry name" value="NAD(P)-bd_dom_sf"/>
</dbReference>
<keyword evidence="3" id="KW-1185">Reference proteome</keyword>